<evidence type="ECO:0000259" key="3">
    <source>
        <dbReference type="Pfam" id="PF14347"/>
    </source>
</evidence>
<feature type="chain" id="PRO_5026933880" evidence="2">
    <location>
        <begin position="22"/>
        <end position="191"/>
    </location>
</feature>
<accession>A0A6L3B7N0</accession>
<protein>
    <submittedName>
        <fullName evidence="4">DUF4399 domain-containing protein</fullName>
    </submittedName>
</protein>
<organism evidence="4 5">
    <name type="scientific">Azospirillum brasilense</name>
    <dbReference type="NCBI Taxonomy" id="192"/>
    <lineage>
        <taxon>Bacteria</taxon>
        <taxon>Pseudomonadati</taxon>
        <taxon>Pseudomonadota</taxon>
        <taxon>Alphaproteobacteria</taxon>
        <taxon>Rhodospirillales</taxon>
        <taxon>Azospirillaceae</taxon>
        <taxon>Azospirillum</taxon>
    </lineage>
</organism>
<evidence type="ECO:0000256" key="2">
    <source>
        <dbReference type="SAM" id="SignalP"/>
    </source>
</evidence>
<evidence type="ECO:0000256" key="1">
    <source>
        <dbReference type="SAM" id="MobiDB-lite"/>
    </source>
</evidence>
<comment type="caution">
    <text evidence="4">The sequence shown here is derived from an EMBL/GenBank/DDBJ whole genome shotgun (WGS) entry which is preliminary data.</text>
</comment>
<gene>
    <name evidence="4" type="ORF">DS837_03350</name>
</gene>
<keyword evidence="2" id="KW-0732">Signal</keyword>
<proteinExistence type="predicted"/>
<evidence type="ECO:0000313" key="4">
    <source>
        <dbReference type="EMBL" id="KAA0688989.1"/>
    </source>
</evidence>
<dbReference type="Pfam" id="PF14347">
    <property type="entry name" value="DUF4399"/>
    <property type="match status" value="1"/>
</dbReference>
<evidence type="ECO:0000313" key="5">
    <source>
        <dbReference type="Proteomes" id="UP000476837"/>
    </source>
</evidence>
<dbReference type="EMBL" id="QOKV01000001">
    <property type="protein sequence ID" value="KAA0688989.1"/>
    <property type="molecule type" value="Genomic_DNA"/>
</dbReference>
<dbReference type="InterPro" id="IPR025512">
    <property type="entry name" value="DUF4399"/>
</dbReference>
<name>A0A6L3B7N0_AZOBR</name>
<dbReference type="Proteomes" id="UP000476837">
    <property type="component" value="Unassembled WGS sequence"/>
</dbReference>
<feature type="signal peptide" evidence="2">
    <location>
        <begin position="1"/>
        <end position="21"/>
    </location>
</feature>
<feature type="region of interest" description="Disordered" evidence="1">
    <location>
        <begin position="20"/>
        <end position="65"/>
    </location>
</feature>
<reference evidence="4 5" key="1">
    <citation type="submission" date="2018-07" db="EMBL/GenBank/DDBJ databases">
        <title>Genome sequence of Roseomonas fauriae ATCC 49958.</title>
        <authorList>
            <person name="Sant'Anna F.H."/>
            <person name="Baldani J.I."/>
            <person name="Zilli J.E."/>
            <person name="Reis V.M."/>
            <person name="Hartmann A."/>
            <person name="Cruz L."/>
            <person name="de Souza E.M."/>
            <person name="de Oliveira Pedrosa F."/>
            <person name="Passaglia L.M.P."/>
        </authorList>
    </citation>
    <scope>NUCLEOTIDE SEQUENCE [LARGE SCALE GENOMIC DNA]</scope>
    <source>
        <strain evidence="4 5">ATCC 49958</strain>
    </source>
</reference>
<sequence>MRTAAVPVLLAVLLAAGPVAAQSSPEADPLDKPLSDTTNTPQPASPGHEHESTPSTSDAAKSGRTASPKDAYIYVGWPNDGEVVRGRFKVWFGLRNFGVAPAGVRKDNTGHHHLLVDADLPPMDEPIPNNRNHIHFGKGQTETYLELPPGRHTLQLLMGDAEHIPHDPPVLSKKITITVRPGGDSTRVSVR</sequence>
<feature type="domain" description="DUF4399" evidence="3">
    <location>
        <begin position="90"/>
        <end position="180"/>
    </location>
</feature>
<dbReference type="AlphaFoldDB" id="A0A6L3B7N0"/>